<dbReference type="SUPFAM" id="SSF117289">
    <property type="entry name" value="Nucleoporin domain"/>
    <property type="match status" value="1"/>
</dbReference>
<evidence type="ECO:0000313" key="14">
    <source>
        <dbReference type="Proteomes" id="UP000036987"/>
    </source>
</evidence>
<dbReference type="GO" id="GO:0005789">
    <property type="term" value="C:endoplasmic reticulum membrane"/>
    <property type="evidence" value="ECO:0000318"/>
    <property type="project" value="GO_Central"/>
</dbReference>
<keyword evidence="11" id="KW-0119">Carbohydrate metabolism</keyword>
<evidence type="ECO:0000256" key="7">
    <source>
        <dbReference type="ARBA" id="ARBA00022857"/>
    </source>
</evidence>
<keyword evidence="2" id="KW-0813">Transport</keyword>
<evidence type="ECO:0000256" key="1">
    <source>
        <dbReference type="ARBA" id="ARBA00004389"/>
    </source>
</evidence>
<accession>A0A0K9NXB3</accession>
<evidence type="ECO:0000256" key="5">
    <source>
        <dbReference type="ARBA" id="ARBA00022737"/>
    </source>
</evidence>
<keyword evidence="6" id="KW-0256">Endoplasmic reticulum</keyword>
<dbReference type="AlphaFoldDB" id="A0A0K9NXB3"/>
<proteinExistence type="predicted"/>
<dbReference type="GO" id="GO:0006888">
    <property type="term" value="P:endoplasmic reticulum to Golgi vesicle-mediated transport"/>
    <property type="evidence" value="ECO:0000318"/>
    <property type="project" value="GO_Central"/>
</dbReference>
<dbReference type="InterPro" id="IPR015943">
    <property type="entry name" value="WD40/YVTN_repeat-like_dom_sf"/>
</dbReference>
<keyword evidence="14" id="KW-1185">Reference proteome</keyword>
<dbReference type="InterPro" id="IPR045260">
    <property type="entry name" value="Sec12-like"/>
</dbReference>
<dbReference type="STRING" id="29655.A0A0K9NXB3"/>
<keyword evidence="9" id="KW-1133">Transmembrane helix</keyword>
<evidence type="ECO:0000256" key="6">
    <source>
        <dbReference type="ARBA" id="ARBA00022824"/>
    </source>
</evidence>
<dbReference type="PANTHER" id="PTHR23284:SF2">
    <property type="entry name" value="SEC12-LIKE PROTEIN 1"/>
    <property type="match status" value="1"/>
</dbReference>
<evidence type="ECO:0000256" key="4">
    <source>
        <dbReference type="ARBA" id="ARBA00022692"/>
    </source>
</evidence>
<keyword evidence="4" id="KW-0812">Transmembrane</keyword>
<dbReference type="PANTHER" id="PTHR23284">
    <property type="entry name" value="PROLACTIN REGULATORY ELEMENT BINDING PROTEIN"/>
    <property type="match status" value="1"/>
</dbReference>
<dbReference type="EMBL" id="LFYR01001488">
    <property type="protein sequence ID" value="KMZ61394.1"/>
    <property type="molecule type" value="Genomic_DNA"/>
</dbReference>
<dbReference type="Pfam" id="PF02781">
    <property type="entry name" value="G6PD_C"/>
    <property type="match status" value="1"/>
</dbReference>
<organism evidence="13 14">
    <name type="scientific">Zostera marina</name>
    <name type="common">Eelgrass</name>
    <dbReference type="NCBI Taxonomy" id="29655"/>
    <lineage>
        <taxon>Eukaryota</taxon>
        <taxon>Viridiplantae</taxon>
        <taxon>Streptophyta</taxon>
        <taxon>Embryophyta</taxon>
        <taxon>Tracheophyta</taxon>
        <taxon>Spermatophyta</taxon>
        <taxon>Magnoliopsida</taxon>
        <taxon>Liliopsida</taxon>
        <taxon>Zosteraceae</taxon>
        <taxon>Zostera</taxon>
    </lineage>
</organism>
<evidence type="ECO:0000256" key="10">
    <source>
        <dbReference type="ARBA" id="ARBA00023136"/>
    </source>
</evidence>
<dbReference type="OrthoDB" id="538223at2759"/>
<dbReference type="InterPro" id="IPR022675">
    <property type="entry name" value="G6P_DH_C"/>
</dbReference>
<dbReference type="Proteomes" id="UP000036987">
    <property type="component" value="Unassembled WGS sequence"/>
</dbReference>
<dbReference type="GO" id="GO:0015031">
    <property type="term" value="P:protein transport"/>
    <property type="evidence" value="ECO:0007669"/>
    <property type="project" value="UniProtKB-KW"/>
</dbReference>
<keyword evidence="3" id="KW-0853">WD repeat</keyword>
<dbReference type="GO" id="GO:0005085">
    <property type="term" value="F:guanyl-nucleotide exchange factor activity"/>
    <property type="evidence" value="ECO:0007669"/>
    <property type="project" value="InterPro"/>
</dbReference>
<comment type="caution">
    <text evidence="13">The sequence shown here is derived from an EMBL/GenBank/DDBJ whole genome shotgun (WGS) entry which is preliminary data.</text>
</comment>
<dbReference type="Gene3D" id="2.130.10.10">
    <property type="entry name" value="YVTN repeat-like/Quinoprotein amine dehydrogenase"/>
    <property type="match status" value="1"/>
</dbReference>
<dbReference type="PRINTS" id="PR00079">
    <property type="entry name" value="G6PDHDRGNASE"/>
</dbReference>
<keyword evidence="8" id="KW-0653">Protein transport</keyword>
<sequence>MNAFSYIVELNEDDSKLKILVKDLSNIHDVSSQKWMVFSTDGSRFATGGEDGHLRILKWPSQNILLDESRAHKSFRDMDISLDSVFLATTNIMKRSRYTDHLLGKDLIENLTVMWFSNLVFEPLWSRNVQVILSDDTPIETRGRYSNGYGIIQDIVHSHML</sequence>
<feature type="domain" description="Glucose-6-phosphate dehydrogenase C-terminal" evidence="12">
    <location>
        <begin position="113"/>
        <end position="161"/>
    </location>
</feature>
<dbReference type="Gene3D" id="3.30.360.10">
    <property type="entry name" value="Dihydrodipicolinate Reductase, domain 2"/>
    <property type="match status" value="1"/>
</dbReference>
<keyword evidence="7" id="KW-0521">NADP</keyword>
<dbReference type="GO" id="GO:0050661">
    <property type="term" value="F:NADP binding"/>
    <property type="evidence" value="ECO:0007669"/>
    <property type="project" value="InterPro"/>
</dbReference>
<protein>
    <submittedName>
        <fullName evidence="13">Glucose-6-phosphate dehydrogenase</fullName>
    </submittedName>
</protein>
<evidence type="ECO:0000256" key="2">
    <source>
        <dbReference type="ARBA" id="ARBA00022448"/>
    </source>
</evidence>
<comment type="subcellular location">
    <subcellularLocation>
        <location evidence="1">Endoplasmic reticulum membrane</location>
        <topology evidence="1">Single-pass membrane protein</topology>
    </subcellularLocation>
</comment>
<evidence type="ECO:0000256" key="9">
    <source>
        <dbReference type="ARBA" id="ARBA00022989"/>
    </source>
</evidence>
<evidence type="ECO:0000256" key="11">
    <source>
        <dbReference type="ARBA" id="ARBA00023277"/>
    </source>
</evidence>
<name>A0A0K9NXB3_ZOSMR</name>
<dbReference type="GO" id="GO:0004345">
    <property type="term" value="F:glucose-6-phosphate dehydrogenase activity"/>
    <property type="evidence" value="ECO:0007669"/>
    <property type="project" value="InterPro"/>
</dbReference>
<evidence type="ECO:0000259" key="12">
    <source>
        <dbReference type="Pfam" id="PF02781"/>
    </source>
</evidence>
<keyword evidence="5" id="KW-0677">Repeat</keyword>
<dbReference type="GO" id="GO:0006006">
    <property type="term" value="P:glucose metabolic process"/>
    <property type="evidence" value="ECO:0007669"/>
    <property type="project" value="InterPro"/>
</dbReference>
<keyword evidence="10" id="KW-0472">Membrane</keyword>
<evidence type="ECO:0000313" key="13">
    <source>
        <dbReference type="EMBL" id="KMZ61394.1"/>
    </source>
</evidence>
<dbReference type="SUPFAM" id="SSF55347">
    <property type="entry name" value="Glyceraldehyde-3-phosphate dehydrogenase-like, C-terminal domain"/>
    <property type="match status" value="1"/>
</dbReference>
<dbReference type="InterPro" id="IPR001282">
    <property type="entry name" value="G6P_DH"/>
</dbReference>
<gene>
    <name evidence="13" type="ORF">ZOSMA_52G00450</name>
</gene>
<reference evidence="14" key="1">
    <citation type="journal article" date="2016" name="Nature">
        <title>The genome of the seagrass Zostera marina reveals angiosperm adaptation to the sea.</title>
        <authorList>
            <person name="Olsen J.L."/>
            <person name="Rouze P."/>
            <person name="Verhelst B."/>
            <person name="Lin Y.-C."/>
            <person name="Bayer T."/>
            <person name="Collen J."/>
            <person name="Dattolo E."/>
            <person name="De Paoli E."/>
            <person name="Dittami S."/>
            <person name="Maumus F."/>
            <person name="Michel G."/>
            <person name="Kersting A."/>
            <person name="Lauritano C."/>
            <person name="Lohaus R."/>
            <person name="Toepel M."/>
            <person name="Tonon T."/>
            <person name="Vanneste K."/>
            <person name="Amirebrahimi M."/>
            <person name="Brakel J."/>
            <person name="Bostroem C."/>
            <person name="Chovatia M."/>
            <person name="Grimwood J."/>
            <person name="Jenkins J.W."/>
            <person name="Jueterbock A."/>
            <person name="Mraz A."/>
            <person name="Stam W.T."/>
            <person name="Tice H."/>
            <person name="Bornberg-Bauer E."/>
            <person name="Green P.J."/>
            <person name="Pearson G.A."/>
            <person name="Procaccini G."/>
            <person name="Duarte C.M."/>
            <person name="Schmutz J."/>
            <person name="Reusch T.B.H."/>
            <person name="Van de Peer Y."/>
        </authorList>
    </citation>
    <scope>NUCLEOTIDE SEQUENCE [LARGE SCALE GENOMIC DNA]</scope>
    <source>
        <strain evidence="14">cv. Finnish</strain>
    </source>
</reference>
<dbReference type="GO" id="GO:0003400">
    <property type="term" value="P:regulation of COPII vesicle coating"/>
    <property type="evidence" value="ECO:0000318"/>
    <property type="project" value="GO_Central"/>
</dbReference>
<evidence type="ECO:0000256" key="8">
    <source>
        <dbReference type="ARBA" id="ARBA00022927"/>
    </source>
</evidence>
<evidence type="ECO:0000256" key="3">
    <source>
        <dbReference type="ARBA" id="ARBA00022574"/>
    </source>
</evidence>